<proteinExistence type="predicted"/>
<comment type="caution">
    <text evidence="1">The sequence shown here is derived from an EMBL/GenBank/DDBJ whole genome shotgun (WGS) entry which is preliminary data.</text>
</comment>
<sequence length="220" mass="21794">PKGPAAVERVGATEFSAVAGTQFAERPRVRVKDGQGRGVKGVKVTFEVRGATGASFEGGVKKVTVSTAADGVATAPALGAGTRTGSFTLRAAVPGQDLGAVDFKASVTAPQADELARTTDGPLEAGKGAEFAEPVEVKASKGGKAVAGVAVSATLADTEGGPFFKGADGKPVHVLEGLKTGADGVLRLPELYAGDTAGTFSLTLKADGGGTLTVKLTVKG</sequence>
<dbReference type="SUPFAM" id="SSF49373">
    <property type="entry name" value="Invasin/intimin cell-adhesion fragments"/>
    <property type="match status" value="1"/>
</dbReference>
<evidence type="ECO:0000313" key="1">
    <source>
        <dbReference type="EMBL" id="NGO69592.1"/>
    </source>
</evidence>
<name>A0A6G4WXK8_9ACTN</name>
<keyword evidence="2" id="KW-1185">Reference proteome</keyword>
<evidence type="ECO:0000313" key="2">
    <source>
        <dbReference type="Proteomes" id="UP000477722"/>
    </source>
</evidence>
<dbReference type="InterPro" id="IPR008964">
    <property type="entry name" value="Invasin/intimin_cell_adhesion"/>
</dbReference>
<feature type="non-terminal residue" evidence="1">
    <location>
        <position position="1"/>
    </location>
</feature>
<dbReference type="InterPro" id="IPR013783">
    <property type="entry name" value="Ig-like_fold"/>
</dbReference>
<accession>A0A6G4WXK8</accession>
<gene>
    <name evidence="1" type="ORF">G5C65_14765</name>
</gene>
<reference evidence="1 2" key="1">
    <citation type="submission" date="2020-02" db="EMBL/GenBank/DDBJ databases">
        <title>Whole-genome analyses of novel actinobacteria.</title>
        <authorList>
            <person name="Sahin N."/>
            <person name="Tatar D."/>
        </authorList>
    </citation>
    <scope>NUCLEOTIDE SEQUENCE [LARGE SCALE GENOMIC DNA]</scope>
    <source>
        <strain evidence="1 2">SB3404</strain>
    </source>
</reference>
<organism evidence="1 2">
    <name type="scientific">Streptomyces boncukensis</name>
    <dbReference type="NCBI Taxonomy" id="2711219"/>
    <lineage>
        <taxon>Bacteria</taxon>
        <taxon>Bacillati</taxon>
        <taxon>Actinomycetota</taxon>
        <taxon>Actinomycetes</taxon>
        <taxon>Kitasatosporales</taxon>
        <taxon>Streptomycetaceae</taxon>
        <taxon>Streptomyces</taxon>
    </lineage>
</organism>
<protein>
    <recommendedName>
        <fullName evidence="3">Lytic transglycosylase</fullName>
    </recommendedName>
</protein>
<dbReference type="AlphaFoldDB" id="A0A6G4WXK8"/>
<dbReference type="GO" id="GO:0005975">
    <property type="term" value="P:carbohydrate metabolic process"/>
    <property type="evidence" value="ECO:0007669"/>
    <property type="project" value="UniProtKB-ARBA"/>
</dbReference>
<dbReference type="EMBL" id="JAAKZZ010000127">
    <property type="protein sequence ID" value="NGO69592.1"/>
    <property type="molecule type" value="Genomic_DNA"/>
</dbReference>
<dbReference type="Gene3D" id="2.60.40.10">
    <property type="entry name" value="Immunoglobulins"/>
    <property type="match status" value="1"/>
</dbReference>
<evidence type="ECO:0008006" key="3">
    <source>
        <dbReference type="Google" id="ProtNLM"/>
    </source>
</evidence>
<dbReference type="Proteomes" id="UP000477722">
    <property type="component" value="Unassembled WGS sequence"/>
</dbReference>